<dbReference type="Pfam" id="PF17132">
    <property type="entry name" value="Glyco_hydro_106"/>
    <property type="match status" value="3"/>
</dbReference>
<reference evidence="1" key="1">
    <citation type="submission" date="2016-10" db="EMBL/GenBank/DDBJ databases">
        <title>Sequence of Gallionella enrichment culture.</title>
        <authorList>
            <person name="Poehlein A."/>
            <person name="Muehling M."/>
            <person name="Daniel R."/>
        </authorList>
    </citation>
    <scope>NUCLEOTIDE SEQUENCE</scope>
</reference>
<sequence length="881" mass="96482">MKLTHLLPCATLALLPLAHAGLPSAQPSPEGLGWPTVTDTTRPWTRWWWLGSAVDEPNLSRMLTQFHDAGIGGVEICPIYGAKGYESRFIPYLSPKWMEMLAFTTRTAARLDLGVDLTTGTGWPMGGPWIPKNQASESVRIIIPNTPGAQPRLVVKQGIQQVKRAAPGGQGYVIDPYSISSLDTYLARFNQAFSTYDGLAPRAEFHDSFEYFGADWTPDLLAEFARRRGYDLSHHLADLDGRGDPAIAARVREDYRRTLAELHLAWVAHWTAWSHGHGSLTREQAHGAPANIEDVYAAADIPETEGSFGGGSSAQIPMMKFASSAAHVTGKRLASSETFTWLGEHFQVPLSSLKPIVDTFFLAGINHMFFHGIPYSPSDAPWPGWLFYAAVNFGPNGGIWHDLPAFNAYATRCQSILQGGQPDNDVLLYFPVADFWQHIGPPPGVPKGAPGADRDPLVIQFTTPGLWMHGSPFYRTAMALWNQGWSYDEVTDDLLAGAKVADGVCVLGGNRYRAIVVPPCRFMPVSTMQKLVDLARAGATVVFEDAPPSDVPGYHDFQARRARMRELVGSLALHSGRTAVGSGAVYTGASADRLLSEAAIPPESMIADHLHCVRRARPDGTDYFIVNTDKAQVDGWVRLSRPAAYAFLLDPLAANHQGRAALRGPTDAPEVYLQLAPAQSIIVRLYGPSAAERFSATRPWTYLHAESAAPTVLNGDWSVHFLEGGPVLPPDFRSSSLEPWTGRGNADADRFAGTARYTHTFNADPSKAPDWILSLGRVAESARVRLNGRDLGTLWCPPFEIPVGSALRKGRNILEVDVTNVAANRVRDLDRRHVQWKRFYEINFVNRDYKPFDASGWPVRTSGLVGPVTLRPAQPLVPAAP</sequence>
<dbReference type="SUPFAM" id="SSF49785">
    <property type="entry name" value="Galactose-binding domain-like"/>
    <property type="match status" value="1"/>
</dbReference>
<evidence type="ECO:0000313" key="1">
    <source>
        <dbReference type="EMBL" id="OIQ94992.1"/>
    </source>
</evidence>
<dbReference type="PANTHER" id="PTHR36848:SF2">
    <property type="entry name" value="SECRETED PROTEIN"/>
    <property type="match status" value="1"/>
</dbReference>
<comment type="caution">
    <text evidence="1">The sequence shown here is derived from an EMBL/GenBank/DDBJ whole genome shotgun (WGS) entry which is preliminary data.</text>
</comment>
<dbReference type="InterPro" id="IPR053161">
    <property type="entry name" value="Ulvan_degrading_GH"/>
</dbReference>
<dbReference type="NCBIfam" id="NF045579">
    <property type="entry name" value="rhamnoside_JR"/>
    <property type="match status" value="1"/>
</dbReference>
<proteinExistence type="predicted"/>
<dbReference type="AlphaFoldDB" id="A0A1J5RFV0"/>
<dbReference type="PANTHER" id="PTHR36848">
    <property type="entry name" value="DNA-BINDING PROTEIN (PUTATIVE SECRETED PROTEIN)-RELATED"/>
    <property type="match status" value="1"/>
</dbReference>
<dbReference type="Gene3D" id="2.60.120.260">
    <property type="entry name" value="Galactose-binding domain-like"/>
    <property type="match status" value="1"/>
</dbReference>
<evidence type="ECO:0008006" key="2">
    <source>
        <dbReference type="Google" id="ProtNLM"/>
    </source>
</evidence>
<protein>
    <recommendedName>
        <fullName evidence="2">Glycosyl hydrolases family 2, sugar binding domain</fullName>
    </recommendedName>
</protein>
<gene>
    <name evidence="1" type="ORF">GALL_230060</name>
</gene>
<organism evidence="1">
    <name type="scientific">mine drainage metagenome</name>
    <dbReference type="NCBI Taxonomy" id="410659"/>
    <lineage>
        <taxon>unclassified sequences</taxon>
        <taxon>metagenomes</taxon>
        <taxon>ecological metagenomes</taxon>
    </lineage>
</organism>
<dbReference type="InterPro" id="IPR008979">
    <property type="entry name" value="Galactose-bd-like_sf"/>
</dbReference>
<name>A0A1J5RFV0_9ZZZZ</name>
<accession>A0A1J5RFV0</accession>
<dbReference type="EMBL" id="MLJW01000175">
    <property type="protein sequence ID" value="OIQ94992.1"/>
    <property type="molecule type" value="Genomic_DNA"/>
</dbReference>